<dbReference type="SUPFAM" id="SSF51556">
    <property type="entry name" value="Metallo-dependent hydrolases"/>
    <property type="match status" value="1"/>
</dbReference>
<dbReference type="CDD" id="cd01298">
    <property type="entry name" value="ATZ_TRZ_like"/>
    <property type="match status" value="1"/>
</dbReference>
<comment type="caution">
    <text evidence="3">The sequence shown here is derived from an EMBL/GenBank/DDBJ whole genome shotgun (WGS) entry which is preliminary data.</text>
</comment>
<accession>A0ABT2TQC4</accession>
<evidence type="ECO:0000259" key="2">
    <source>
        <dbReference type="Pfam" id="PF01979"/>
    </source>
</evidence>
<dbReference type="InterPro" id="IPR050287">
    <property type="entry name" value="MTA/SAH_deaminase"/>
</dbReference>
<gene>
    <name evidence="3" type="ORF">OCV61_03155</name>
</gene>
<dbReference type="SUPFAM" id="SSF51338">
    <property type="entry name" value="Composite domain of metallo-dependent hydrolases"/>
    <property type="match status" value="1"/>
</dbReference>
<dbReference type="EMBL" id="JAOQJL010000004">
    <property type="protein sequence ID" value="MCU6764406.1"/>
    <property type="molecule type" value="Genomic_DNA"/>
</dbReference>
<protein>
    <submittedName>
        <fullName evidence="3">Amidohydrolase</fullName>
    </submittedName>
</protein>
<sequence>MNTRFYNARILDKDFQIIQGELHVVGNRIAYIGPEKTQDAYGENAWDREIDVKENLLIPGFKDAHTHSAMTFLRSFADDLPLLDWLNKQIFPMEAKLVPEDVYHLSKLAILEYLTSGITSNFDMYFYPEQIAKASVDCGFRTVLVSPMNDFSSSPREMEEDYIKYNAYDPLIRYCLGFHAEYTTSQDRLKEVARLAQKYQAPVFTHNSETEAEVRQCIERNGVTPTQYLDKLGVWEYGGGGYHCVYMTQEDLDIFKRRKLYVVTNPGSNTKLASGIAPVQKMLDLGIPVAVGTDGPASNNCLDMFREMFLVTGLAKLREKDASAVGADQVLKMAVSEGARCCGLDDCDCLAEGKLADLVMIDLHRPNMQPENNLVKNLVYSGSKENVKLTMVNGSILYEDGLFSIGEDPEEIYAKANEIIRKYRA</sequence>
<dbReference type="InterPro" id="IPR006680">
    <property type="entry name" value="Amidohydro-rel"/>
</dbReference>
<dbReference type="PANTHER" id="PTHR43794:SF11">
    <property type="entry name" value="AMIDOHYDROLASE-RELATED DOMAIN-CONTAINING PROTEIN"/>
    <property type="match status" value="1"/>
</dbReference>
<dbReference type="RefSeq" id="WP_158420635.1">
    <property type="nucleotide sequence ID" value="NZ_JAOQJL010000004.1"/>
</dbReference>
<dbReference type="InterPro" id="IPR011059">
    <property type="entry name" value="Metal-dep_hydrolase_composite"/>
</dbReference>
<dbReference type="Gene3D" id="2.30.40.10">
    <property type="entry name" value="Urease, subunit C, domain 1"/>
    <property type="match status" value="1"/>
</dbReference>
<evidence type="ECO:0000313" key="3">
    <source>
        <dbReference type="EMBL" id="MCU6764406.1"/>
    </source>
</evidence>
<evidence type="ECO:0000313" key="4">
    <source>
        <dbReference type="Proteomes" id="UP001652409"/>
    </source>
</evidence>
<proteinExistence type="predicted"/>
<reference evidence="3 4" key="1">
    <citation type="journal article" date="2021" name="ISME Commun">
        <title>Automated analysis of genomic sequences facilitates high-throughput and comprehensive description of bacteria.</title>
        <authorList>
            <person name="Hitch T.C.A."/>
        </authorList>
    </citation>
    <scope>NUCLEOTIDE SEQUENCE [LARGE SCALE GENOMIC DNA]</scope>
    <source>
        <strain evidence="3 4">Sanger_23</strain>
    </source>
</reference>
<keyword evidence="4" id="KW-1185">Reference proteome</keyword>
<feature type="domain" description="Amidohydrolase-related" evidence="2">
    <location>
        <begin position="57"/>
        <end position="396"/>
    </location>
</feature>
<dbReference type="InterPro" id="IPR032466">
    <property type="entry name" value="Metal_Hydrolase"/>
</dbReference>
<evidence type="ECO:0000256" key="1">
    <source>
        <dbReference type="ARBA" id="ARBA00022801"/>
    </source>
</evidence>
<name>A0ABT2TQC4_9FIRM</name>
<keyword evidence="1" id="KW-0378">Hydrolase</keyword>
<dbReference type="Proteomes" id="UP001652409">
    <property type="component" value="Unassembled WGS sequence"/>
</dbReference>
<dbReference type="Pfam" id="PF01979">
    <property type="entry name" value="Amidohydro_1"/>
    <property type="match status" value="1"/>
</dbReference>
<dbReference type="PANTHER" id="PTHR43794">
    <property type="entry name" value="AMINOHYDROLASE SSNA-RELATED"/>
    <property type="match status" value="1"/>
</dbReference>
<dbReference type="Gene3D" id="3.20.20.140">
    <property type="entry name" value="Metal-dependent hydrolases"/>
    <property type="match status" value="1"/>
</dbReference>
<organism evidence="3 4">
    <name type="scientific">Blautia ammoniilytica</name>
    <dbReference type="NCBI Taxonomy" id="2981782"/>
    <lineage>
        <taxon>Bacteria</taxon>
        <taxon>Bacillati</taxon>
        <taxon>Bacillota</taxon>
        <taxon>Clostridia</taxon>
        <taxon>Lachnospirales</taxon>
        <taxon>Lachnospiraceae</taxon>
        <taxon>Blautia</taxon>
    </lineage>
</organism>